<organism evidence="3 5">
    <name type="scientific">Holdemania massiliensis</name>
    <dbReference type="NCBI Taxonomy" id="1468449"/>
    <lineage>
        <taxon>Bacteria</taxon>
        <taxon>Bacillati</taxon>
        <taxon>Bacillota</taxon>
        <taxon>Erysipelotrichia</taxon>
        <taxon>Erysipelotrichales</taxon>
        <taxon>Erysipelotrichaceae</taxon>
        <taxon>Holdemania</taxon>
    </lineage>
</organism>
<dbReference type="Gene3D" id="3.40.50.510">
    <property type="entry name" value="Phosphotransferase system, mannose-type IIA component"/>
    <property type="match status" value="1"/>
</dbReference>
<evidence type="ECO:0000313" key="5">
    <source>
        <dbReference type="Proteomes" id="UP000433575"/>
    </source>
</evidence>
<dbReference type="EMBL" id="WKPI01000033">
    <property type="protein sequence ID" value="MSC34372.1"/>
    <property type="molecule type" value="Genomic_DNA"/>
</dbReference>
<dbReference type="AlphaFoldDB" id="A0A6N7SAG9"/>
<dbReference type="InterPro" id="IPR004701">
    <property type="entry name" value="PTS_EIIA_man-typ"/>
</dbReference>
<keyword evidence="1" id="KW-0808">Transferase</keyword>
<name>A0A6N7SAG9_9FIRM</name>
<dbReference type="GO" id="GO:0009401">
    <property type="term" value="P:phosphoenolpyruvate-dependent sugar phosphotransferase system"/>
    <property type="evidence" value="ECO:0007669"/>
    <property type="project" value="InterPro"/>
</dbReference>
<accession>A0A6N7SAG9</accession>
<feature type="domain" description="PTS EIIA type-4" evidence="2">
    <location>
        <begin position="8"/>
        <end position="130"/>
    </location>
</feature>
<dbReference type="SUPFAM" id="SSF53062">
    <property type="entry name" value="PTS system fructose IIA component-like"/>
    <property type="match status" value="1"/>
</dbReference>
<dbReference type="PANTHER" id="PTHR33799">
    <property type="entry name" value="PTS PERMEASE-RELATED-RELATED"/>
    <property type="match status" value="1"/>
</dbReference>
<dbReference type="Pfam" id="PF03610">
    <property type="entry name" value="EIIA-man"/>
    <property type="match status" value="1"/>
</dbReference>
<dbReference type="EMBL" id="WKPJ01000031">
    <property type="protein sequence ID" value="MSA90642.1"/>
    <property type="molecule type" value="Genomic_DNA"/>
</dbReference>
<evidence type="ECO:0000256" key="1">
    <source>
        <dbReference type="ARBA" id="ARBA00022679"/>
    </source>
</evidence>
<dbReference type="Proteomes" id="UP000433575">
    <property type="component" value="Unassembled WGS sequence"/>
</dbReference>
<proteinExistence type="predicted"/>
<dbReference type="GO" id="GO:0016740">
    <property type="term" value="F:transferase activity"/>
    <property type="evidence" value="ECO:0007669"/>
    <property type="project" value="UniProtKB-KW"/>
</dbReference>
<dbReference type="InterPro" id="IPR051471">
    <property type="entry name" value="Bacterial_PTS_sugar_comp"/>
</dbReference>
<sequence>MKKRRVIVRQILLASHAELAKGILSAVELIAGTQQNLKVYSAYTDAADVHFKDQMLQDLNKMDPEDEVILVTDLFGGSVNNELLELTKRPRTYLVTGMNLLLALSLILGPAGESTEDLIRRCVEEARQGILYCNDPLPEAQDTDEF</sequence>
<evidence type="ECO:0000313" key="4">
    <source>
        <dbReference type="EMBL" id="MSC34372.1"/>
    </source>
</evidence>
<evidence type="ECO:0000313" key="3">
    <source>
        <dbReference type="EMBL" id="MSA90642.1"/>
    </source>
</evidence>
<evidence type="ECO:0000313" key="6">
    <source>
        <dbReference type="Proteomes" id="UP000480929"/>
    </source>
</evidence>
<dbReference type="PANTHER" id="PTHR33799:SF1">
    <property type="entry name" value="PTS SYSTEM MANNOSE-SPECIFIC EIIAB COMPONENT-RELATED"/>
    <property type="match status" value="1"/>
</dbReference>
<dbReference type="PROSITE" id="PS51096">
    <property type="entry name" value="PTS_EIIA_TYPE_4"/>
    <property type="match status" value="1"/>
</dbReference>
<dbReference type="Proteomes" id="UP000480929">
    <property type="component" value="Unassembled WGS sequence"/>
</dbReference>
<comment type="caution">
    <text evidence="3">The sequence shown here is derived from an EMBL/GenBank/DDBJ whole genome shotgun (WGS) entry which is preliminary data.</text>
</comment>
<dbReference type="InterPro" id="IPR036662">
    <property type="entry name" value="PTS_EIIA_man-typ_sf"/>
</dbReference>
<reference evidence="5 6" key="1">
    <citation type="journal article" date="2019" name="Nat. Med.">
        <title>A library of human gut bacterial isolates paired with longitudinal multiomics data enables mechanistic microbiome research.</title>
        <authorList>
            <person name="Poyet M."/>
            <person name="Groussin M."/>
            <person name="Gibbons S.M."/>
            <person name="Avila-Pacheco J."/>
            <person name="Jiang X."/>
            <person name="Kearney S.M."/>
            <person name="Perrotta A.R."/>
            <person name="Berdy B."/>
            <person name="Zhao S."/>
            <person name="Lieberman T.D."/>
            <person name="Swanson P.K."/>
            <person name="Smith M."/>
            <person name="Roesemann S."/>
            <person name="Alexander J.E."/>
            <person name="Rich S.A."/>
            <person name="Livny J."/>
            <person name="Vlamakis H."/>
            <person name="Clish C."/>
            <person name="Bullock K."/>
            <person name="Deik A."/>
            <person name="Scott J."/>
            <person name="Pierce K.A."/>
            <person name="Xavier R.J."/>
            <person name="Alm E.J."/>
        </authorList>
    </citation>
    <scope>NUCLEOTIDE SEQUENCE [LARGE SCALE GENOMIC DNA]</scope>
    <source>
        <strain evidence="3 5">BIOML-A4</strain>
        <strain evidence="4 6">BIOML-A5</strain>
    </source>
</reference>
<evidence type="ECO:0000259" key="2">
    <source>
        <dbReference type="PROSITE" id="PS51096"/>
    </source>
</evidence>
<protein>
    <submittedName>
        <fullName evidence="3">PTS mannose transporter subunit IIC</fullName>
    </submittedName>
</protein>
<keyword evidence="6" id="KW-1185">Reference proteome</keyword>
<dbReference type="GO" id="GO:0016020">
    <property type="term" value="C:membrane"/>
    <property type="evidence" value="ECO:0007669"/>
    <property type="project" value="InterPro"/>
</dbReference>
<gene>
    <name evidence="4" type="ORF">GKD88_14695</name>
    <name evidence="3" type="ORF">GKE08_15025</name>
</gene>